<accession>A0A9I9E8S9</accession>
<proteinExistence type="predicted"/>
<protein>
    <submittedName>
        <fullName evidence="1">Uncharacterized protein</fullName>
    </submittedName>
</protein>
<reference evidence="1" key="1">
    <citation type="submission" date="2023-03" db="UniProtKB">
        <authorList>
            <consortium name="EnsemblPlants"/>
        </authorList>
    </citation>
    <scope>IDENTIFICATION</scope>
</reference>
<dbReference type="EnsemblPlants" id="MELO3C030342.2.1">
    <property type="protein sequence ID" value="MELO3C030342.2.1"/>
    <property type="gene ID" value="MELO3C030342.2"/>
</dbReference>
<organism evidence="1">
    <name type="scientific">Cucumis melo</name>
    <name type="common">Muskmelon</name>
    <dbReference type="NCBI Taxonomy" id="3656"/>
    <lineage>
        <taxon>Eukaryota</taxon>
        <taxon>Viridiplantae</taxon>
        <taxon>Streptophyta</taxon>
        <taxon>Embryophyta</taxon>
        <taxon>Tracheophyta</taxon>
        <taxon>Spermatophyta</taxon>
        <taxon>Magnoliopsida</taxon>
        <taxon>eudicotyledons</taxon>
        <taxon>Gunneridae</taxon>
        <taxon>Pentapetalae</taxon>
        <taxon>rosids</taxon>
        <taxon>fabids</taxon>
        <taxon>Cucurbitales</taxon>
        <taxon>Cucurbitaceae</taxon>
        <taxon>Benincaseae</taxon>
        <taxon>Cucumis</taxon>
    </lineage>
</organism>
<sequence>MKHYSYSISEIVWITSKDGVLKPSLITKGTKAKTLLYVAIIVHLLSLHHGILHQDGDHPYYRCFYGIMHQNGDHLYYQCFYTHQTPVGLSSLDELKNLGNLLQCKRLCLQNVPFPKGMSLSRLLTTWSSSSNQNARFVLNPNADLIASLIASAVPSTPILLV</sequence>
<evidence type="ECO:0000313" key="1">
    <source>
        <dbReference type="EnsemblPlants" id="MELO3C030342.2.1"/>
    </source>
</evidence>
<dbReference type="AlphaFoldDB" id="A0A9I9E8S9"/>
<dbReference type="Gramene" id="MELO3C030342.2.1">
    <property type="protein sequence ID" value="MELO3C030342.2.1"/>
    <property type="gene ID" value="MELO3C030342.2"/>
</dbReference>
<name>A0A9I9E8S9_CUCME</name>